<keyword evidence="5" id="KW-1185">Reference proteome</keyword>
<dbReference type="OrthoDB" id="2249524at2759"/>
<reference evidence="4 5" key="1">
    <citation type="submission" date="2016-08" db="EMBL/GenBank/DDBJ databases">
        <title>Genomes of anaerobic fungi encode conserved fungal cellulosomes for biomass hydrolysis.</title>
        <authorList>
            <consortium name="DOE Joint Genome Institute"/>
            <person name="Haitjema C.H."/>
            <person name="Gilmore S.P."/>
            <person name="Henske J.K."/>
            <person name="Solomon K.V."/>
            <person name="De Groot R."/>
            <person name="Kuo A."/>
            <person name="Mondo S.J."/>
            <person name="Salamov A.A."/>
            <person name="Labutti K."/>
            <person name="Zhao Z."/>
            <person name="Chiniquy J."/>
            <person name="Barry K."/>
            <person name="Brewer H.M."/>
            <person name="Purvine S.O."/>
            <person name="Wright A.T."/>
            <person name="Boxma B."/>
            <person name="Van Alen T."/>
            <person name="Hackstein J.H."/>
            <person name="Baker S.E."/>
            <person name="Grigoriev I.V."/>
            <person name="O'Malley M.A."/>
        </authorList>
    </citation>
    <scope>NUCLEOTIDE SEQUENCE [LARGE SCALE GENOMIC DNA]</scope>
    <source>
        <strain evidence="5">finn</strain>
    </source>
</reference>
<evidence type="ECO:0000256" key="2">
    <source>
        <dbReference type="SAM" id="MobiDB-lite"/>
    </source>
</evidence>
<dbReference type="Proteomes" id="UP000193719">
    <property type="component" value="Unassembled WGS sequence"/>
</dbReference>
<dbReference type="Pfam" id="PF00169">
    <property type="entry name" value="PH"/>
    <property type="match status" value="1"/>
</dbReference>
<evidence type="ECO:0000256" key="1">
    <source>
        <dbReference type="SAM" id="Coils"/>
    </source>
</evidence>
<dbReference type="EMBL" id="MCFH01000001">
    <property type="protein sequence ID" value="ORX61233.1"/>
    <property type="molecule type" value="Genomic_DNA"/>
</dbReference>
<sequence>MSQSEYSLNKLDETKLGSDNIHNRQFKPLNKKKTKSSSRLSKNENLLKTLSYNNTKSSIDISSIPPSDITNKDLNNIIKPIHYSDVENTLKPKKYIDGELIKPKHYMNSSLIPLKSINMLNSNSTNLTSDDESESGFSNCSYYSNISALNKNSSFVSNVNEDNNLLNFDTQNTSFVSSVSNISSINLNSEIVMEGWIQRKRKLQTYKNYYMVAKKRMLKAGILYFYRTDQDSKSQPLFTVDLSDCSDIIFNTTSNNSILTTQHFEFKLLLRKNELVLATNSLETTEIWYDAINQLIPKISKRSFDNLKQEVNNLQVNENNLKGENSRLTNLVEFYKKNNQSLEESKKQLEIQIFNLNEKLSKMEISNVKRLSNIEISEIKRLSNLELAKIKELLVVNANNENYRNSKLSQEIVNLDQQHEDEIKEIDKENCTDVKNEIYDPDTIENDNVQIDDIIIISPDKLKEINEKEKYIESENNTLSIMKNGSCTVCNSSNGISINHKFDNIMDSINEICKNQTLIMELFPSISKHLNINSDELKPFIIQSESSMENEGSSNNINIANSIYDYIIGKLDNITNQIETNSTVSASRIINALKEIEPPQNIIDNNRLDEYTQYLKQLQSDLKAVSKEISTSITSMENSFNQLFSSNSNKYCTKLTNISKAINNLEQSQESILNNGVSQIEESNRIINEDLKSFNENESKHINQELNNLNEHQLKLINICSDALDKINGYQDNYNVNQAEIKLLLSDNQNENKILINEIATTIENIQLQYQTISSELNSIDSVSNIIKSINQNQNRLMRLSIEITKKVNNIKDKNEYKIKNIMNKMEKNNKESKDLINNIINKMECNHEEHIKANEKKINKLDEIQNNIQLIQDDQEKLLEIHINTSEKLEHLQNENEMLMKKINKVEYNNRENNTILSNEIKNYEKMCTDIETLNQQQSQLLKLYTETTEKNRLYNDKNETLLHDISQKIDKSNIENKEKFNTLLNNKDESRNLINNIINKITNNNDESKSMINRVIEKIDNYYEESRKIQNECSKLENMNNTMISISQNQCQLKDSYSETNEKLDNIQYDNKKLIEDIGNKIESNYEENKNKMDVIMTKIDNYDSNNKKTILDIITKINNSNEENSSKMNELLNRIDFNHNENQNFIKSFVTKIDMNTDNNKSAINEMITEFTNHMNVLNKIVYDIQDMNKNQSILIESNSQTLQNWNNLTKYQDECKNLILDIMNNNNNNNNNEENKQIVNQIIKFIKDDKDESTLEVNKKFEKIINDMSTLYQNQNKIMEFYTEAIEKSNAFQDENNNMIKSIINQINNSNDEYKQIMNDQMKKKYDQLNENETRYKEYSEKLNSIKEDNNKMFNDLFIKIQEKNNENINTIMKNIMNEHKQEMEGALNYHEEDRELKISVNQMNESNKENKIVLNDIVQKLEDYTNEYKLIKKNQEKLIEYYASTNDKINSFTITSDNKLNEVVNMLNTQKNENTNKINSIINVMNENNKNYENVLLDFKNAMNNNIIDKIINEIKNSLNQYQNQCMNNYSDIPQKMVLLEEENKFFVKSILDKLETIDNININDNNNSNNSNDNNNKLNSIINTINVIKENQAILMDLYSHTTENTNVQQKENINLIKNIIDQFNSQQNKNNNISEEQNKTIEKHWMILEHLTNEINIISQHQVQLMEIISGINEKMKNYKYLKQDNNAERNIEKNNNENETCDLIKHTSLENNKNNLTKRINNIMEILGITSEGSNTSKIINSLKNTVCLYFIIKSTTKLVRKFFS</sequence>
<reference evidence="4 5" key="2">
    <citation type="submission" date="2016-08" db="EMBL/GenBank/DDBJ databases">
        <title>Pervasive Adenine N6-methylation of Active Genes in Fungi.</title>
        <authorList>
            <consortium name="DOE Joint Genome Institute"/>
            <person name="Mondo S.J."/>
            <person name="Dannebaum R.O."/>
            <person name="Kuo R.C."/>
            <person name="Labutti K."/>
            <person name="Haridas S."/>
            <person name="Kuo A."/>
            <person name="Salamov A."/>
            <person name="Ahrendt S.R."/>
            <person name="Lipzen A."/>
            <person name="Sullivan W."/>
            <person name="Andreopoulos W.B."/>
            <person name="Clum A."/>
            <person name="Lindquist E."/>
            <person name="Daum C."/>
            <person name="Ramamoorthy G.K."/>
            <person name="Gryganskyi A."/>
            <person name="Culley D."/>
            <person name="Magnuson J.K."/>
            <person name="James T.Y."/>
            <person name="O'Malley M.A."/>
            <person name="Stajich J.E."/>
            <person name="Spatafora J.W."/>
            <person name="Visel A."/>
            <person name="Grigoriev I.V."/>
        </authorList>
    </citation>
    <scope>NUCLEOTIDE SEQUENCE [LARGE SCALE GENOMIC DNA]</scope>
    <source>
        <strain evidence="5">finn</strain>
    </source>
</reference>
<dbReference type="CDD" id="cd00821">
    <property type="entry name" value="PH"/>
    <property type="match status" value="1"/>
</dbReference>
<feature type="coiled-coil region" evidence="1">
    <location>
        <begin position="1014"/>
        <end position="1079"/>
    </location>
</feature>
<dbReference type="Gene3D" id="2.30.29.30">
    <property type="entry name" value="Pleckstrin-homology domain (PH domain)/Phosphotyrosine-binding domain (PTB)"/>
    <property type="match status" value="1"/>
</dbReference>
<comment type="caution">
    <text evidence="4">The sequence shown here is derived from an EMBL/GenBank/DDBJ whole genome shotgun (WGS) entry which is preliminary data.</text>
</comment>
<feature type="coiled-coil region" evidence="1">
    <location>
        <begin position="304"/>
        <end position="366"/>
    </location>
</feature>
<feature type="region of interest" description="Disordered" evidence="2">
    <location>
        <begin position="19"/>
        <end position="42"/>
    </location>
</feature>
<proteinExistence type="predicted"/>
<organism evidence="4 5">
    <name type="scientific">Piromyces finnis</name>
    <dbReference type="NCBI Taxonomy" id="1754191"/>
    <lineage>
        <taxon>Eukaryota</taxon>
        <taxon>Fungi</taxon>
        <taxon>Fungi incertae sedis</taxon>
        <taxon>Chytridiomycota</taxon>
        <taxon>Chytridiomycota incertae sedis</taxon>
        <taxon>Neocallimastigomycetes</taxon>
        <taxon>Neocallimastigales</taxon>
        <taxon>Neocallimastigaceae</taxon>
        <taxon>Piromyces</taxon>
    </lineage>
</organism>
<dbReference type="STRING" id="1754191.A0A1Y1VQ14"/>
<dbReference type="SUPFAM" id="SSF50729">
    <property type="entry name" value="PH domain-like"/>
    <property type="match status" value="1"/>
</dbReference>
<feature type="domain" description="PH" evidence="3">
    <location>
        <begin position="190"/>
        <end position="297"/>
    </location>
</feature>
<evidence type="ECO:0000313" key="5">
    <source>
        <dbReference type="Proteomes" id="UP000193719"/>
    </source>
</evidence>
<feature type="coiled-coil region" evidence="1">
    <location>
        <begin position="1304"/>
        <end position="1383"/>
    </location>
</feature>
<protein>
    <recommendedName>
        <fullName evidence="3">PH domain-containing protein</fullName>
    </recommendedName>
</protein>
<dbReference type="SMART" id="SM00233">
    <property type="entry name" value="PH"/>
    <property type="match status" value="1"/>
</dbReference>
<feature type="coiled-coil region" evidence="1">
    <location>
        <begin position="819"/>
        <end position="910"/>
    </location>
</feature>
<dbReference type="InterPro" id="IPR001849">
    <property type="entry name" value="PH_domain"/>
</dbReference>
<dbReference type="PROSITE" id="PS50003">
    <property type="entry name" value="PH_DOMAIN"/>
    <property type="match status" value="1"/>
</dbReference>
<gene>
    <name evidence="4" type="ORF">BCR36DRAFT_408191</name>
</gene>
<evidence type="ECO:0000313" key="4">
    <source>
        <dbReference type="EMBL" id="ORX61233.1"/>
    </source>
</evidence>
<evidence type="ECO:0000259" key="3">
    <source>
        <dbReference type="PROSITE" id="PS50003"/>
    </source>
</evidence>
<accession>A0A1Y1VQ14</accession>
<keyword evidence="1" id="KW-0175">Coiled coil</keyword>
<name>A0A1Y1VQ14_9FUNG</name>
<dbReference type="InterPro" id="IPR011993">
    <property type="entry name" value="PH-like_dom_sf"/>
</dbReference>